<sequence>MMGIVLEPEELVNTIFYLREGELGDDALSGISIVTMLCDFLRGCWVSIN</sequence>
<reference evidence="1 2" key="1">
    <citation type="submission" date="2007-08" db="EMBL/GenBank/DDBJ databases">
        <authorList>
            <person name="Fulton L."/>
            <person name="Clifton S."/>
            <person name="Fulton B."/>
            <person name="Xu J."/>
            <person name="Minx P."/>
            <person name="Pepin K.H."/>
            <person name="Johnson M."/>
            <person name="Thiruvilangam P."/>
            <person name="Bhonagiri V."/>
            <person name="Nash W.E."/>
            <person name="Mardis E.R."/>
            <person name="Wilson R.K."/>
        </authorList>
    </citation>
    <scope>NUCLEOTIDE SEQUENCE [LARGE SCALE GENOMIC DNA]</scope>
    <source>
        <strain evidence="2">ATCC BAA-613 / DSM 15670 / CCUG 46953 / JCM 12243 / WAL 16351</strain>
    </source>
</reference>
<organism evidence="1 2">
    <name type="scientific">Enterocloster bolteae (strain ATCC BAA-613 / DSM 15670 / CCUG 46953 / JCM 12243 / WAL 16351)</name>
    <name type="common">Clostridium bolteae</name>
    <dbReference type="NCBI Taxonomy" id="411902"/>
    <lineage>
        <taxon>Bacteria</taxon>
        <taxon>Bacillati</taxon>
        <taxon>Bacillota</taxon>
        <taxon>Clostridia</taxon>
        <taxon>Lachnospirales</taxon>
        <taxon>Lachnospiraceae</taxon>
        <taxon>Enterocloster</taxon>
    </lineage>
</organism>
<dbReference type="PaxDb" id="411902-CLOBOL_02194"/>
<evidence type="ECO:0000313" key="2">
    <source>
        <dbReference type="Proteomes" id="UP000005396"/>
    </source>
</evidence>
<accession>A8RNG5</accession>
<reference evidence="1 2" key="2">
    <citation type="submission" date="2007-09" db="EMBL/GenBank/DDBJ databases">
        <title>Draft genome sequence of Clostridium bolteae (ATCC BAA-613).</title>
        <authorList>
            <person name="Sudarsanam P."/>
            <person name="Ley R."/>
            <person name="Guruge J."/>
            <person name="Turnbaugh P.J."/>
            <person name="Mahowald M."/>
            <person name="Liep D."/>
            <person name="Gordon J."/>
        </authorList>
    </citation>
    <scope>NUCLEOTIDE SEQUENCE [LARGE SCALE GENOMIC DNA]</scope>
    <source>
        <strain evidence="2">ATCC BAA-613 / DSM 15670 / CCUG 46953 / JCM 12243 / WAL 16351</strain>
    </source>
</reference>
<dbReference type="EMBL" id="ABCC02000022">
    <property type="protein sequence ID" value="EDP17617.1"/>
    <property type="molecule type" value="Genomic_DNA"/>
</dbReference>
<dbReference type="AlphaFoldDB" id="A8RNG5"/>
<dbReference type="HOGENOM" id="CLU_3134049_0_0_9"/>
<gene>
    <name evidence="1" type="ORF">CLOBOL_02194</name>
</gene>
<proteinExistence type="predicted"/>
<protein>
    <submittedName>
        <fullName evidence="1">Uncharacterized protein</fullName>
    </submittedName>
</protein>
<comment type="caution">
    <text evidence="1">The sequence shown here is derived from an EMBL/GenBank/DDBJ whole genome shotgun (WGS) entry which is preliminary data.</text>
</comment>
<evidence type="ECO:0000313" key="1">
    <source>
        <dbReference type="EMBL" id="EDP17617.1"/>
    </source>
</evidence>
<dbReference type="Proteomes" id="UP000005396">
    <property type="component" value="Unassembled WGS sequence"/>
</dbReference>
<name>A8RNG5_ENTBW</name>